<gene>
    <name evidence="1" type="ORF">V5E97_34975</name>
</gene>
<name>A0AAU7CE18_9BACT</name>
<protein>
    <recommendedName>
        <fullName evidence="2">Glycosyltransferase</fullName>
    </recommendedName>
</protein>
<accession>A0AAU7CE18</accession>
<dbReference type="RefSeq" id="WP_406696205.1">
    <property type="nucleotide sequence ID" value="NZ_CP155447.1"/>
</dbReference>
<dbReference type="EMBL" id="CP155447">
    <property type="protein sequence ID" value="XBH03471.1"/>
    <property type="molecule type" value="Genomic_DNA"/>
</dbReference>
<evidence type="ECO:0000313" key="1">
    <source>
        <dbReference type="EMBL" id="XBH03471.1"/>
    </source>
</evidence>
<organism evidence="1">
    <name type="scientific">Singulisphaera sp. Ch08</name>
    <dbReference type="NCBI Taxonomy" id="3120278"/>
    <lineage>
        <taxon>Bacteria</taxon>
        <taxon>Pseudomonadati</taxon>
        <taxon>Planctomycetota</taxon>
        <taxon>Planctomycetia</taxon>
        <taxon>Isosphaerales</taxon>
        <taxon>Isosphaeraceae</taxon>
        <taxon>Singulisphaera</taxon>
    </lineage>
</organism>
<reference evidence="1" key="1">
    <citation type="submission" date="2024-05" db="EMBL/GenBank/DDBJ databases">
        <title>Planctomycetes of the genus Singulisphaera possess chitinolytic capabilities.</title>
        <authorList>
            <person name="Ivanova A."/>
        </authorList>
    </citation>
    <scope>NUCLEOTIDE SEQUENCE</scope>
    <source>
        <strain evidence="1">Ch08T</strain>
    </source>
</reference>
<dbReference type="AlphaFoldDB" id="A0AAU7CE18"/>
<evidence type="ECO:0008006" key="2">
    <source>
        <dbReference type="Google" id="ProtNLM"/>
    </source>
</evidence>
<sequence length="296" mass="34254">MSEPTNATPLRIYTLLCNRDVDRALGCLSSLHSFCRDPFQQTIIDDGSLMPRDIERLHEAIPALEILSREEVEDQVGPKLQGKVNCQLYRKNHIFALKLIDSAMLSPGAFAQCDGDVLFLRPFQGFDRRPIGGEDVVFMKDSTTAYSISYLNRHFRHGRLRLPQFVNAGFMYADAGVFDLDFIEWFLGREEFRRHAWVMEQTAWAALGGRCRTHYFAPEQVAFPRGNMYFRDDSVCLHFISPLRHHLDDREYTNELTRRSSAHYASLAMLRTEPALYAGPLRDLSGRLYRRLRLRD</sequence>
<proteinExistence type="predicted"/>